<dbReference type="AlphaFoldDB" id="A0A176RTH3"/>
<reference evidence="1 2" key="1">
    <citation type="submission" date="2016-05" db="EMBL/GenBank/DDBJ databases">
        <title>Single-cell genome of chain-forming Candidatus Thiomargarita nelsonii and comparison to other large sulfur-oxidizing bacteria.</title>
        <authorList>
            <person name="Winkel M."/>
            <person name="Salman V."/>
            <person name="Woyke T."/>
            <person name="Schulz-Vogt H."/>
            <person name="Richter M."/>
            <person name="Flood B."/>
            <person name="Bailey J."/>
            <person name="Amann R."/>
            <person name="Mussmann M."/>
        </authorList>
    </citation>
    <scope>NUCLEOTIDE SEQUENCE [LARGE SCALE GENOMIC DNA]</scope>
    <source>
        <strain evidence="1 2">THI036</strain>
    </source>
</reference>
<organism evidence="1 2">
    <name type="scientific">Candidatus Thiomargarita nelsonii</name>
    <dbReference type="NCBI Taxonomy" id="1003181"/>
    <lineage>
        <taxon>Bacteria</taxon>
        <taxon>Pseudomonadati</taxon>
        <taxon>Pseudomonadota</taxon>
        <taxon>Gammaproteobacteria</taxon>
        <taxon>Thiotrichales</taxon>
        <taxon>Thiotrichaceae</taxon>
        <taxon>Thiomargarita</taxon>
    </lineage>
</organism>
<keyword evidence="2" id="KW-1185">Reference proteome</keyword>
<protein>
    <submittedName>
        <fullName evidence="1">Uncharacterized protein</fullName>
    </submittedName>
</protein>
<sequence>MQSVLLLDGEIKETDKQRQVVLIRNSKDSAMMKKLEEALIKLNALSLKTLSGKHYQFFLR</sequence>
<name>A0A176RTH3_9GAMM</name>
<dbReference type="Proteomes" id="UP000076962">
    <property type="component" value="Unassembled WGS sequence"/>
</dbReference>
<evidence type="ECO:0000313" key="2">
    <source>
        <dbReference type="Proteomes" id="UP000076962"/>
    </source>
</evidence>
<evidence type="ECO:0000313" key="1">
    <source>
        <dbReference type="EMBL" id="OAD19053.1"/>
    </source>
</evidence>
<accession>A0A176RTH3</accession>
<comment type="caution">
    <text evidence="1">The sequence shown here is derived from an EMBL/GenBank/DDBJ whole genome shotgun (WGS) entry which is preliminary data.</text>
</comment>
<dbReference type="EMBL" id="LUTY01002964">
    <property type="protein sequence ID" value="OAD19053.1"/>
    <property type="molecule type" value="Genomic_DNA"/>
</dbReference>
<gene>
    <name evidence="1" type="ORF">THIOM_005329</name>
</gene>
<proteinExistence type="predicted"/>